<protein>
    <submittedName>
        <fullName evidence="1">Uncharacterized protein</fullName>
    </submittedName>
</protein>
<comment type="caution">
    <text evidence="1">The sequence shown here is derived from an EMBL/GenBank/DDBJ whole genome shotgun (WGS) entry which is preliminary data.</text>
</comment>
<sequence>MASVCPKGQTSVFSSSNESKIIFLSKFFLDVYYDLINGVNLSRVANGPIFKFKRAPKSEKLDFNNFCMLKSMDF</sequence>
<keyword evidence="2" id="KW-1185">Reference proteome</keyword>
<reference evidence="1 2" key="1">
    <citation type="submission" date="2020-09" db="EMBL/GenBank/DDBJ databases">
        <title>De no assembly of potato wild relative species, Solanum commersonii.</title>
        <authorList>
            <person name="Cho K."/>
        </authorList>
    </citation>
    <scope>NUCLEOTIDE SEQUENCE [LARGE SCALE GENOMIC DNA]</scope>
    <source>
        <strain evidence="1">LZ3.2</strain>
        <tissue evidence="1">Leaf</tissue>
    </source>
</reference>
<dbReference type="AlphaFoldDB" id="A0A9J5WJB4"/>
<dbReference type="Proteomes" id="UP000824120">
    <property type="component" value="Chromosome 11"/>
</dbReference>
<organism evidence="1 2">
    <name type="scientific">Solanum commersonii</name>
    <name type="common">Commerson's wild potato</name>
    <name type="synonym">Commerson's nightshade</name>
    <dbReference type="NCBI Taxonomy" id="4109"/>
    <lineage>
        <taxon>Eukaryota</taxon>
        <taxon>Viridiplantae</taxon>
        <taxon>Streptophyta</taxon>
        <taxon>Embryophyta</taxon>
        <taxon>Tracheophyta</taxon>
        <taxon>Spermatophyta</taxon>
        <taxon>Magnoliopsida</taxon>
        <taxon>eudicotyledons</taxon>
        <taxon>Gunneridae</taxon>
        <taxon>Pentapetalae</taxon>
        <taxon>asterids</taxon>
        <taxon>lamiids</taxon>
        <taxon>Solanales</taxon>
        <taxon>Solanaceae</taxon>
        <taxon>Solanoideae</taxon>
        <taxon>Solaneae</taxon>
        <taxon>Solanum</taxon>
    </lineage>
</organism>
<gene>
    <name evidence="1" type="ORF">H5410_056089</name>
</gene>
<proteinExistence type="predicted"/>
<name>A0A9J5WJB4_SOLCO</name>
<accession>A0A9J5WJB4</accession>
<dbReference type="EMBL" id="JACXVP010000011">
    <property type="protein sequence ID" value="KAG5575955.1"/>
    <property type="molecule type" value="Genomic_DNA"/>
</dbReference>
<evidence type="ECO:0000313" key="2">
    <source>
        <dbReference type="Proteomes" id="UP000824120"/>
    </source>
</evidence>
<evidence type="ECO:0000313" key="1">
    <source>
        <dbReference type="EMBL" id="KAG5575955.1"/>
    </source>
</evidence>